<reference evidence="2 3" key="1">
    <citation type="submission" date="2023-10" db="EMBL/GenBank/DDBJ databases">
        <title>Chromosome-scale genome assembly provides insights into flower coloration mechanisms of Canna indica.</title>
        <authorList>
            <person name="Li C."/>
        </authorList>
    </citation>
    <scope>NUCLEOTIDE SEQUENCE [LARGE SCALE GENOMIC DNA]</scope>
    <source>
        <tissue evidence="2">Flower</tissue>
    </source>
</reference>
<keyword evidence="3" id="KW-1185">Reference proteome</keyword>
<organism evidence="2 3">
    <name type="scientific">Canna indica</name>
    <name type="common">Indian-shot</name>
    <dbReference type="NCBI Taxonomy" id="4628"/>
    <lineage>
        <taxon>Eukaryota</taxon>
        <taxon>Viridiplantae</taxon>
        <taxon>Streptophyta</taxon>
        <taxon>Embryophyta</taxon>
        <taxon>Tracheophyta</taxon>
        <taxon>Spermatophyta</taxon>
        <taxon>Magnoliopsida</taxon>
        <taxon>Liliopsida</taxon>
        <taxon>Zingiberales</taxon>
        <taxon>Cannaceae</taxon>
        <taxon>Canna</taxon>
    </lineage>
</organism>
<feature type="region of interest" description="Disordered" evidence="1">
    <location>
        <begin position="48"/>
        <end position="91"/>
    </location>
</feature>
<protein>
    <submittedName>
        <fullName evidence="2">Neural Wiskott-Aldrich syndrome protein isoform X1</fullName>
    </submittedName>
</protein>
<gene>
    <name evidence="2" type="ORF">Cni_G13538</name>
</gene>
<evidence type="ECO:0000313" key="3">
    <source>
        <dbReference type="Proteomes" id="UP001327560"/>
    </source>
</evidence>
<dbReference type="PANTHER" id="PTHR37258">
    <property type="entry name" value="FANTOM PROTEIN"/>
    <property type="match status" value="1"/>
</dbReference>
<dbReference type="AlphaFoldDB" id="A0AAQ3QCT3"/>
<dbReference type="EMBL" id="CP136893">
    <property type="protein sequence ID" value="WOL04816.1"/>
    <property type="molecule type" value="Genomic_DNA"/>
</dbReference>
<accession>A0AAQ3QCT3</accession>
<evidence type="ECO:0000256" key="1">
    <source>
        <dbReference type="SAM" id="MobiDB-lite"/>
    </source>
</evidence>
<feature type="region of interest" description="Disordered" evidence="1">
    <location>
        <begin position="286"/>
        <end position="329"/>
    </location>
</feature>
<dbReference type="PANTHER" id="PTHR37258:SF1">
    <property type="entry name" value="FANTOM PROTEIN"/>
    <property type="match status" value="1"/>
</dbReference>
<name>A0AAQ3QCT3_9LILI</name>
<proteinExistence type="predicted"/>
<evidence type="ECO:0000313" key="2">
    <source>
        <dbReference type="EMBL" id="WOL04816.1"/>
    </source>
</evidence>
<sequence length="329" mass="35967">MLCSISTSTPASNSKSDTNWLDRLHSSRGFSVPAHLHLDHFLSPNPCANPNPSTTFPPPLEKEASDSPQEVSTNPRRRKKHLPPPLDDVAPDEKKQLFDLMGGVLAELFVMGGPPVVREFKEKGARKQSNPRVCVPSVSASIDGCRVPLVTSPPSSADNSVAEAKKSRTKLRRKRGTAAGPVDLDLSAYSRTDVTVIDTSCSGWKSEKVIFRKGVMWKVRDKKVWTLSRKKRRLGLVGRLANEKDKEQPHAESKVPAGEELLASLVEGSAPLDKNDAPEKICHQISNSIRQKISRSPRIHSAKDSTFHRNAATNQKNGISGPKASAKGR</sequence>
<dbReference type="Proteomes" id="UP001327560">
    <property type="component" value="Chromosome 4"/>
</dbReference>